<proteinExistence type="predicted"/>
<dbReference type="AlphaFoldDB" id="A0A1Z4KLB6"/>
<dbReference type="Proteomes" id="UP000217507">
    <property type="component" value="Chromosome"/>
</dbReference>
<dbReference type="InterPro" id="IPR052919">
    <property type="entry name" value="TA_system_RNase"/>
</dbReference>
<dbReference type="SUPFAM" id="SSF88723">
    <property type="entry name" value="PIN domain-like"/>
    <property type="match status" value="1"/>
</dbReference>
<organism evidence="2 3">
    <name type="scientific">Trichormus variabilis NIES-23</name>
    <dbReference type="NCBI Taxonomy" id="1973479"/>
    <lineage>
        <taxon>Bacteria</taxon>
        <taxon>Bacillati</taxon>
        <taxon>Cyanobacteriota</taxon>
        <taxon>Cyanophyceae</taxon>
        <taxon>Nostocales</taxon>
        <taxon>Nostocaceae</taxon>
        <taxon>Trichormus</taxon>
    </lineage>
</organism>
<dbReference type="EMBL" id="AP018216">
    <property type="protein sequence ID" value="BAY69759.1"/>
    <property type="molecule type" value="Genomic_DNA"/>
</dbReference>
<dbReference type="InterPro" id="IPR029060">
    <property type="entry name" value="PIN-like_dom_sf"/>
</dbReference>
<dbReference type="PANTHER" id="PTHR36173:SF2">
    <property type="entry name" value="RIBONUCLEASE VAPC16"/>
    <property type="match status" value="1"/>
</dbReference>
<dbReference type="Gene3D" id="3.40.50.1010">
    <property type="entry name" value="5'-nuclease"/>
    <property type="match status" value="1"/>
</dbReference>
<gene>
    <name evidence="2" type="ORF">NIES23_25580</name>
</gene>
<feature type="domain" description="PIN" evidence="1">
    <location>
        <begin position="4"/>
        <end position="120"/>
    </location>
</feature>
<dbReference type="PANTHER" id="PTHR36173">
    <property type="entry name" value="RIBONUCLEASE VAPC16-RELATED"/>
    <property type="match status" value="1"/>
</dbReference>
<dbReference type="Pfam" id="PF01850">
    <property type="entry name" value="PIN"/>
    <property type="match status" value="1"/>
</dbReference>
<evidence type="ECO:0000259" key="1">
    <source>
        <dbReference type="Pfam" id="PF01850"/>
    </source>
</evidence>
<dbReference type="InterPro" id="IPR041705">
    <property type="entry name" value="PIN_Sll0205"/>
</dbReference>
<name>A0A1Z4KLB6_ANAVA</name>
<protein>
    <recommendedName>
        <fullName evidence="1">PIN domain-containing protein</fullName>
    </recommendedName>
</protein>
<reference evidence="2 3" key="1">
    <citation type="submission" date="2017-06" db="EMBL/GenBank/DDBJ databases">
        <title>Genome sequencing of cyanobaciteial culture collection at National Institute for Environmental Studies (NIES).</title>
        <authorList>
            <person name="Hirose Y."/>
            <person name="Shimura Y."/>
            <person name="Fujisawa T."/>
            <person name="Nakamura Y."/>
            <person name="Kawachi M."/>
        </authorList>
    </citation>
    <scope>NUCLEOTIDE SEQUENCE [LARGE SCALE GENOMIC DNA]</scope>
    <source>
        <strain evidence="2 3">NIES-23</strain>
    </source>
</reference>
<accession>A0A1Z4KLB6</accession>
<evidence type="ECO:0000313" key="2">
    <source>
        <dbReference type="EMBL" id="BAY69759.1"/>
    </source>
</evidence>
<evidence type="ECO:0000313" key="3">
    <source>
        <dbReference type="Proteomes" id="UP000217507"/>
    </source>
</evidence>
<dbReference type="InterPro" id="IPR002716">
    <property type="entry name" value="PIN_dom"/>
</dbReference>
<dbReference type="CDD" id="cd09872">
    <property type="entry name" value="PIN_Sll0205-like"/>
    <property type="match status" value="1"/>
</dbReference>
<sequence>MRLMLDTHTFLWFIEGSLNLSDTAKSLIEDQQNQRFLSIASLWEISIKVSIGKLELDMTFTELVKQQVYGNAIELLEIQPAHLDELAKLPFYHKDPFDRLMISQSLVESIPIVTKDSVFEGYPVQILW</sequence>